<dbReference type="STRING" id="1798650.A2945_00535"/>
<evidence type="ECO:0000313" key="8">
    <source>
        <dbReference type="Proteomes" id="UP000178880"/>
    </source>
</evidence>
<evidence type="ECO:0000256" key="1">
    <source>
        <dbReference type="ARBA" id="ARBA00022617"/>
    </source>
</evidence>
<keyword evidence="1 4" id="KW-0349">Heme</keyword>
<proteinExistence type="predicted"/>
<dbReference type="GO" id="GO:0020037">
    <property type="term" value="F:heme binding"/>
    <property type="evidence" value="ECO:0007669"/>
    <property type="project" value="InterPro"/>
</dbReference>
<reference evidence="7 8" key="1">
    <citation type="journal article" date="2016" name="Nat. Commun.">
        <title>Thousands of microbial genomes shed light on interconnected biogeochemical processes in an aquifer system.</title>
        <authorList>
            <person name="Anantharaman K."/>
            <person name="Brown C.T."/>
            <person name="Hug L.A."/>
            <person name="Sharon I."/>
            <person name="Castelle C.J."/>
            <person name="Probst A.J."/>
            <person name="Thomas B.C."/>
            <person name="Singh A."/>
            <person name="Wilkins M.J."/>
            <person name="Karaoz U."/>
            <person name="Brodie E.L."/>
            <person name="Williams K.H."/>
            <person name="Hubbard S.S."/>
            <person name="Banfield J.F."/>
        </authorList>
    </citation>
    <scope>NUCLEOTIDE SEQUENCE [LARGE SCALE GENOMIC DNA]</scope>
</reference>
<dbReference type="PROSITE" id="PS51007">
    <property type="entry name" value="CYTC"/>
    <property type="match status" value="1"/>
</dbReference>
<keyword evidence="2 4" id="KW-0479">Metal-binding</keyword>
<dbReference type="EMBL" id="MHLA01000010">
    <property type="protein sequence ID" value="OGY99980.1"/>
    <property type="molecule type" value="Genomic_DNA"/>
</dbReference>
<dbReference type="SUPFAM" id="SSF46626">
    <property type="entry name" value="Cytochrome c"/>
    <property type="match status" value="1"/>
</dbReference>
<accession>A0A1G2CH52</accession>
<evidence type="ECO:0000256" key="2">
    <source>
        <dbReference type="ARBA" id="ARBA00022723"/>
    </source>
</evidence>
<feature type="chain" id="PRO_5009582313" description="Cytochrome c domain-containing protein" evidence="5">
    <location>
        <begin position="29"/>
        <end position="128"/>
    </location>
</feature>
<dbReference type="InterPro" id="IPR009056">
    <property type="entry name" value="Cyt_c-like_dom"/>
</dbReference>
<name>A0A1G2CH52_9BACT</name>
<evidence type="ECO:0000313" key="7">
    <source>
        <dbReference type="EMBL" id="OGY99980.1"/>
    </source>
</evidence>
<protein>
    <recommendedName>
        <fullName evidence="6">Cytochrome c domain-containing protein</fullName>
    </recommendedName>
</protein>
<feature type="signal peptide" evidence="5">
    <location>
        <begin position="1"/>
        <end position="28"/>
    </location>
</feature>
<evidence type="ECO:0000259" key="6">
    <source>
        <dbReference type="PROSITE" id="PS51007"/>
    </source>
</evidence>
<dbReference type="Gene3D" id="1.10.760.10">
    <property type="entry name" value="Cytochrome c-like domain"/>
    <property type="match status" value="1"/>
</dbReference>
<evidence type="ECO:0000256" key="4">
    <source>
        <dbReference type="PROSITE-ProRule" id="PRU00433"/>
    </source>
</evidence>
<evidence type="ECO:0000256" key="3">
    <source>
        <dbReference type="ARBA" id="ARBA00023004"/>
    </source>
</evidence>
<keyword evidence="3 4" id="KW-0408">Iron</keyword>
<dbReference type="Proteomes" id="UP000178880">
    <property type="component" value="Unassembled WGS sequence"/>
</dbReference>
<dbReference type="GO" id="GO:0046872">
    <property type="term" value="F:metal ion binding"/>
    <property type="evidence" value="ECO:0007669"/>
    <property type="project" value="UniProtKB-KW"/>
</dbReference>
<keyword evidence="5" id="KW-0732">Signal</keyword>
<gene>
    <name evidence="7" type="ORF">A2945_00535</name>
</gene>
<dbReference type="GO" id="GO:0009055">
    <property type="term" value="F:electron transfer activity"/>
    <property type="evidence" value="ECO:0007669"/>
    <property type="project" value="InterPro"/>
</dbReference>
<comment type="caution">
    <text evidence="7">The sequence shown here is derived from an EMBL/GenBank/DDBJ whole genome shotgun (WGS) entry which is preliminary data.</text>
</comment>
<dbReference type="AlphaFoldDB" id="A0A1G2CH52"/>
<feature type="domain" description="Cytochrome c" evidence="6">
    <location>
        <begin position="30"/>
        <end position="126"/>
    </location>
</feature>
<organism evidence="7 8">
    <name type="scientific">Candidatus Liptonbacteria bacterium RIFCSPLOWO2_01_FULL_52_25</name>
    <dbReference type="NCBI Taxonomy" id="1798650"/>
    <lineage>
        <taxon>Bacteria</taxon>
        <taxon>Candidatus Liptoniibacteriota</taxon>
    </lineage>
</organism>
<sequence length="128" mass="14199">MKKTVLLAVSLAFILALLFPGIPGTARAENEKLDGKAVFLKYKCETCHSVSTAGIEGKLKAIKAPDQVDVTVRHEQPWIHAWIRQDVGHIPCPKVDSSRDGEKHVVKFAGNKAEEDALIDWLDQQRSQ</sequence>
<evidence type="ECO:0000256" key="5">
    <source>
        <dbReference type="SAM" id="SignalP"/>
    </source>
</evidence>
<dbReference type="InterPro" id="IPR036909">
    <property type="entry name" value="Cyt_c-like_dom_sf"/>
</dbReference>